<name>K9XW18_STAC7</name>
<evidence type="ECO:0000256" key="1">
    <source>
        <dbReference type="ARBA" id="ARBA00001946"/>
    </source>
</evidence>
<keyword evidence="8" id="KW-0547">Nucleotide-binding</keyword>
<feature type="domain" description="tRNA nucleotidyltransferase/poly(A) polymerase RNA and SrmB- binding" evidence="13">
    <location>
        <begin position="161"/>
        <end position="221"/>
    </location>
</feature>
<dbReference type="HOGENOM" id="CLU_015961_6_0_3"/>
<sequence>MSVKEVSLALPKVPFSLDWLPKSACLVGGAVRDALLKREKSYFDLDFVVPENAIEIAKQIANYYHVGFVILDETRQIARVVFPEGTLDFAQQEGQNLVKDLNRRDFTINAIAYNFHEQKLIDPLHGFEDLKQSTIRMVSYHNLVDDPLRLLRAYRQAAQLNFTIEPTTRKTIKQLANLLTKVAAERVQSELNYLLAIPESNQWLIAAWEDGLLDFWLPQISREQLEKLSIINAVIDEFNQTWQAWKSNYINWLSLAKLALLVTQEPQQAEAELINLKYSRQQIKVIITILRQLPKLQQNSSVMSLKEQYFFFLEVKDIFPILVVVAIAQGVSRTRLNPLIARYLNPQDSIAHPQPLVNGNDLIKNLSLQPSPLIGKLLTEIQVAYIEGNIANKAEALEFAQSFIEKFEVDKN</sequence>
<dbReference type="GO" id="GO:0046872">
    <property type="term" value="F:metal ion binding"/>
    <property type="evidence" value="ECO:0007669"/>
    <property type="project" value="UniProtKB-KW"/>
</dbReference>
<dbReference type="Gene3D" id="3.30.460.10">
    <property type="entry name" value="Beta Polymerase, domain 2"/>
    <property type="match status" value="1"/>
</dbReference>
<keyword evidence="6 15" id="KW-0548">Nucleotidyltransferase</keyword>
<dbReference type="GO" id="GO:0000166">
    <property type="term" value="F:nucleotide binding"/>
    <property type="evidence" value="ECO:0007669"/>
    <property type="project" value="UniProtKB-KW"/>
</dbReference>
<evidence type="ECO:0000256" key="10">
    <source>
        <dbReference type="ARBA" id="ARBA00022884"/>
    </source>
</evidence>
<keyword evidence="10 11" id="KW-0694">RNA-binding</keyword>
<dbReference type="Proteomes" id="UP000010473">
    <property type="component" value="Chromosome"/>
</dbReference>
<evidence type="ECO:0000313" key="15">
    <source>
        <dbReference type="EMBL" id="AFZ35862.1"/>
    </source>
</evidence>
<evidence type="ECO:0000256" key="11">
    <source>
        <dbReference type="RuleBase" id="RU003953"/>
    </source>
</evidence>
<evidence type="ECO:0000256" key="8">
    <source>
        <dbReference type="ARBA" id="ARBA00022741"/>
    </source>
</evidence>
<organism evidence="15 16">
    <name type="scientific">Stanieria cyanosphaera (strain ATCC 29371 / PCC 7437)</name>
    <dbReference type="NCBI Taxonomy" id="111780"/>
    <lineage>
        <taxon>Bacteria</taxon>
        <taxon>Bacillati</taxon>
        <taxon>Cyanobacteriota</taxon>
        <taxon>Cyanophyceae</taxon>
        <taxon>Pleurocapsales</taxon>
        <taxon>Dermocarpellaceae</taxon>
        <taxon>Stanieria</taxon>
    </lineage>
</organism>
<keyword evidence="3" id="KW-0820">tRNA-binding</keyword>
<dbReference type="eggNOG" id="COG0617">
    <property type="taxonomic scope" value="Bacteria"/>
</dbReference>
<dbReference type="PANTHER" id="PTHR47545:SF2">
    <property type="entry name" value="CC-ADDING TRNA NUCLEOTIDYLTRANSFERASE"/>
    <property type="match status" value="1"/>
</dbReference>
<dbReference type="PANTHER" id="PTHR47545">
    <property type="entry name" value="MULTIFUNCTIONAL CCA PROTEIN"/>
    <property type="match status" value="1"/>
</dbReference>
<evidence type="ECO:0000259" key="14">
    <source>
        <dbReference type="Pfam" id="PF13735"/>
    </source>
</evidence>
<evidence type="ECO:0000256" key="4">
    <source>
        <dbReference type="ARBA" id="ARBA00022679"/>
    </source>
</evidence>
<dbReference type="CDD" id="cd05398">
    <property type="entry name" value="NT_ClassII-CCAase"/>
    <property type="match status" value="1"/>
</dbReference>
<evidence type="ECO:0000313" key="16">
    <source>
        <dbReference type="Proteomes" id="UP000010473"/>
    </source>
</evidence>
<comment type="similarity">
    <text evidence="2 11">Belongs to the tRNA nucleotidyltransferase/poly(A) polymerase family.</text>
</comment>
<feature type="domain" description="CCA-adding enzyme C-terminal" evidence="14">
    <location>
        <begin position="256"/>
        <end position="398"/>
    </location>
</feature>
<dbReference type="KEGG" id="scs:Sta7437_2320"/>
<keyword evidence="9" id="KW-0460">Magnesium</keyword>
<dbReference type="OrthoDB" id="9805698at2"/>
<evidence type="ECO:0000256" key="7">
    <source>
        <dbReference type="ARBA" id="ARBA00022723"/>
    </source>
</evidence>
<evidence type="ECO:0000259" key="12">
    <source>
        <dbReference type="Pfam" id="PF01743"/>
    </source>
</evidence>
<dbReference type="Pfam" id="PF01743">
    <property type="entry name" value="PolyA_pol"/>
    <property type="match status" value="1"/>
</dbReference>
<dbReference type="SUPFAM" id="SSF81891">
    <property type="entry name" value="Poly A polymerase C-terminal region-like"/>
    <property type="match status" value="1"/>
</dbReference>
<dbReference type="Gene3D" id="1.10.3090.10">
    <property type="entry name" value="cca-adding enzyme, domain 2"/>
    <property type="match status" value="1"/>
</dbReference>
<dbReference type="GO" id="GO:0016779">
    <property type="term" value="F:nucleotidyltransferase activity"/>
    <property type="evidence" value="ECO:0007669"/>
    <property type="project" value="UniProtKB-KW"/>
</dbReference>
<keyword evidence="7" id="KW-0479">Metal-binding</keyword>
<gene>
    <name evidence="15" type="ordered locus">Sta7437_2320</name>
</gene>
<evidence type="ECO:0000256" key="5">
    <source>
        <dbReference type="ARBA" id="ARBA00022694"/>
    </source>
</evidence>
<proteinExistence type="inferred from homology"/>
<dbReference type="InterPro" id="IPR002646">
    <property type="entry name" value="PolA_pol_head_dom"/>
</dbReference>
<dbReference type="InterPro" id="IPR050124">
    <property type="entry name" value="tRNA_CCA-adding_enzyme"/>
</dbReference>
<dbReference type="GO" id="GO:0008033">
    <property type="term" value="P:tRNA processing"/>
    <property type="evidence" value="ECO:0007669"/>
    <property type="project" value="UniProtKB-KW"/>
</dbReference>
<keyword evidence="4 11" id="KW-0808">Transferase</keyword>
<protein>
    <submittedName>
        <fullName evidence="15">Polynucleotide adenylyltransferase region</fullName>
    </submittedName>
</protein>
<evidence type="ECO:0000256" key="3">
    <source>
        <dbReference type="ARBA" id="ARBA00022555"/>
    </source>
</evidence>
<dbReference type="InterPro" id="IPR032828">
    <property type="entry name" value="PolyA_RNA-bd"/>
</dbReference>
<dbReference type="AlphaFoldDB" id="K9XW18"/>
<dbReference type="EMBL" id="CP003653">
    <property type="protein sequence ID" value="AFZ35862.1"/>
    <property type="molecule type" value="Genomic_DNA"/>
</dbReference>
<dbReference type="GO" id="GO:0000049">
    <property type="term" value="F:tRNA binding"/>
    <property type="evidence" value="ECO:0007669"/>
    <property type="project" value="UniProtKB-KW"/>
</dbReference>
<comment type="cofactor">
    <cofactor evidence="1">
        <name>Mg(2+)</name>
        <dbReference type="ChEBI" id="CHEBI:18420"/>
    </cofactor>
</comment>
<feature type="domain" description="Poly A polymerase head" evidence="12">
    <location>
        <begin position="26"/>
        <end position="136"/>
    </location>
</feature>
<evidence type="ECO:0000256" key="2">
    <source>
        <dbReference type="ARBA" id="ARBA00007265"/>
    </source>
</evidence>
<keyword evidence="5" id="KW-0819">tRNA processing</keyword>
<dbReference type="RefSeq" id="WP_015193530.1">
    <property type="nucleotide sequence ID" value="NC_019748.1"/>
</dbReference>
<dbReference type="Pfam" id="PF13735">
    <property type="entry name" value="tRNA_NucTran2_2"/>
    <property type="match status" value="1"/>
</dbReference>
<reference evidence="16" key="1">
    <citation type="journal article" date="2013" name="Proc. Natl. Acad. Sci. U.S.A.">
        <title>Improving the coverage of the cyanobacterial phylum using diversity-driven genome sequencing.</title>
        <authorList>
            <person name="Shih P.M."/>
            <person name="Wu D."/>
            <person name="Latifi A."/>
            <person name="Axen S.D."/>
            <person name="Fewer D.P."/>
            <person name="Talla E."/>
            <person name="Calteau A."/>
            <person name="Cai F."/>
            <person name="Tandeau de Marsac N."/>
            <person name="Rippka R."/>
            <person name="Herdman M."/>
            <person name="Sivonen K."/>
            <person name="Coursin T."/>
            <person name="Laurent T."/>
            <person name="Goodwin L."/>
            <person name="Nolan M."/>
            <person name="Davenport K.W."/>
            <person name="Han C.S."/>
            <person name="Rubin E.M."/>
            <person name="Eisen J.A."/>
            <person name="Woyke T."/>
            <person name="Gugger M."/>
            <person name="Kerfeld C.A."/>
        </authorList>
    </citation>
    <scope>NUCLEOTIDE SEQUENCE [LARGE SCALE GENOMIC DNA]</scope>
    <source>
        <strain evidence="16">ATCC 29371 / PCC 7437</strain>
    </source>
</reference>
<dbReference type="SUPFAM" id="SSF81301">
    <property type="entry name" value="Nucleotidyltransferase"/>
    <property type="match status" value="1"/>
</dbReference>
<dbReference type="PATRIC" id="fig|111780.3.peg.2416"/>
<evidence type="ECO:0000256" key="6">
    <source>
        <dbReference type="ARBA" id="ARBA00022695"/>
    </source>
</evidence>
<accession>K9XW18</accession>
<dbReference type="InterPro" id="IPR032810">
    <property type="entry name" value="CCA-adding_enz_C"/>
</dbReference>
<dbReference type="STRING" id="111780.Sta7437_2320"/>
<keyword evidence="16" id="KW-1185">Reference proteome</keyword>
<evidence type="ECO:0000259" key="13">
    <source>
        <dbReference type="Pfam" id="PF12627"/>
    </source>
</evidence>
<evidence type="ECO:0000256" key="9">
    <source>
        <dbReference type="ARBA" id="ARBA00022842"/>
    </source>
</evidence>
<dbReference type="Pfam" id="PF12627">
    <property type="entry name" value="PolyA_pol_RNAbd"/>
    <property type="match status" value="1"/>
</dbReference>
<dbReference type="InterPro" id="IPR043519">
    <property type="entry name" value="NT_sf"/>
</dbReference>